<reference evidence="2 3" key="1">
    <citation type="submission" date="2023-12" db="EMBL/GenBank/DDBJ databases">
        <title>Genomic sequences of Capnocytophaga and Parvimonas strains.</title>
        <authorList>
            <person name="Watt R.M."/>
            <person name="Wang M."/>
            <person name="Yang T."/>
            <person name="Tong W.M."/>
        </authorList>
    </citation>
    <scope>NUCLEOTIDE SEQUENCE [LARGE SCALE GENOMIC DNA]</scope>
    <source>
        <strain evidence="2 3">CCUG 13096</strain>
    </source>
</reference>
<proteinExistence type="predicted"/>
<dbReference type="RefSeq" id="WP_323983914.1">
    <property type="nucleotide sequence ID" value="NZ_JAYKBW010000012.1"/>
</dbReference>
<dbReference type="EMBL" id="JAYKBW010000012">
    <property type="protein sequence ID" value="MEB3075773.1"/>
    <property type="molecule type" value="Genomic_DNA"/>
</dbReference>
<feature type="region of interest" description="Disordered" evidence="1">
    <location>
        <begin position="94"/>
        <end position="115"/>
    </location>
</feature>
<keyword evidence="3" id="KW-1185">Reference proteome</keyword>
<dbReference type="Proteomes" id="UP001311730">
    <property type="component" value="Unassembled WGS sequence"/>
</dbReference>
<comment type="caution">
    <text evidence="2">The sequence shown here is derived from an EMBL/GenBank/DDBJ whole genome shotgun (WGS) entry which is preliminary data.</text>
</comment>
<protein>
    <submittedName>
        <fullName evidence="2">Uncharacterized protein</fullName>
    </submittedName>
</protein>
<gene>
    <name evidence="2" type="ORF">VJJ08_10775</name>
</gene>
<evidence type="ECO:0000313" key="3">
    <source>
        <dbReference type="Proteomes" id="UP001311730"/>
    </source>
</evidence>
<accession>A0ABU5ZBS1</accession>
<evidence type="ECO:0000313" key="2">
    <source>
        <dbReference type="EMBL" id="MEB3075773.1"/>
    </source>
</evidence>
<sequence length="202" mass="23074">MEEALEILWTYARRQPIESNGKTVVATISQSIAAIRLIMRLEGRFQKSGERKVNSGKLATPINITHDCPASTPAQPQFTQSKIDTPAPLVSSSLWEEKAKSSQQEPNHPIIKPSYHTTKPRKVCRQHSCVKNDDRSSKQMTKTRKFSRQYSYIIDNLYKDIALIELPMNRDHVANRYDKDSIRLKISSRPPPSTLEIQFIVV</sequence>
<organism evidence="2 3">
    <name type="scientific">Capnocytophaga gingivalis</name>
    <dbReference type="NCBI Taxonomy" id="1017"/>
    <lineage>
        <taxon>Bacteria</taxon>
        <taxon>Pseudomonadati</taxon>
        <taxon>Bacteroidota</taxon>
        <taxon>Flavobacteriia</taxon>
        <taxon>Flavobacteriales</taxon>
        <taxon>Flavobacteriaceae</taxon>
        <taxon>Capnocytophaga</taxon>
    </lineage>
</organism>
<name>A0ABU5ZBS1_9FLAO</name>
<evidence type="ECO:0000256" key="1">
    <source>
        <dbReference type="SAM" id="MobiDB-lite"/>
    </source>
</evidence>